<reference evidence="1 2" key="1">
    <citation type="submission" date="2010-10" db="EMBL/GenBank/DDBJ databases">
        <title>Genomic analysis of Ralstonia solanacearum phages RSB2 and RSB3.</title>
        <authorList>
            <person name="Kawasaki T."/>
            <person name="Ishikawa H."/>
            <person name="Shimizu M."/>
            <person name="Omoto W."/>
            <person name="Fujie M."/>
            <person name="Yamada T."/>
        </authorList>
    </citation>
    <scope>NUCLEOTIDE SEQUENCE [LARGE SCALE GENOMIC DNA]</scope>
    <source>
        <strain evidence="1">RSB2</strain>
    </source>
</reference>
<dbReference type="Proteomes" id="UP000008913">
    <property type="component" value="Segment"/>
</dbReference>
<dbReference type="InterPro" id="IPR020335">
    <property type="entry name" value="Phage_T7_Gp13"/>
</dbReference>
<name>E5RV22_9CAUD</name>
<dbReference type="OrthoDB" id="12720at10239"/>
<protein>
    <submittedName>
        <fullName evidence="1">Putative internal virion protein A</fullName>
    </submittedName>
</protein>
<dbReference type="KEGG" id="vg:18559178"/>
<keyword evidence="2" id="KW-1185">Reference proteome</keyword>
<evidence type="ECO:0000313" key="2">
    <source>
        <dbReference type="Proteomes" id="UP000008913"/>
    </source>
</evidence>
<gene>
    <name evidence="1" type="primary">ORF42</name>
</gene>
<organism evidence="1 2">
    <name type="scientific">Ralstonia phage RSB2</name>
    <dbReference type="NCBI Taxonomy" id="913183"/>
    <lineage>
        <taxon>Viruses</taxon>
        <taxon>Duplodnaviria</taxon>
        <taxon>Heunggongvirae</taxon>
        <taxon>Uroviricota</taxon>
        <taxon>Caudoviricetes</taxon>
        <taxon>Autographivirales</taxon>
        <taxon>Autotranscriptaviridae</taxon>
        <taxon>Kelmasvirus</taxon>
        <taxon>Kelmasvirus RSB2</taxon>
    </lineage>
</organism>
<evidence type="ECO:0000313" key="1">
    <source>
        <dbReference type="EMBL" id="BAJ51830.1"/>
    </source>
</evidence>
<accession>E5RV22</accession>
<dbReference type="RefSeq" id="YP_009017763.1">
    <property type="nucleotide sequence ID" value="NC_023736.1"/>
</dbReference>
<dbReference type="EMBL" id="AB597179">
    <property type="protein sequence ID" value="BAJ51830.1"/>
    <property type="molecule type" value="Genomic_DNA"/>
</dbReference>
<dbReference type="GeneID" id="18559178"/>
<proteinExistence type="predicted"/>
<sequence length="148" mass="16895">MQGILELIEQARPEDREEYECLTGKPFEALGPTLLEYIEEKPYHAHVEAVRDPSGALVAVGGLDSLGVCWFVTTGRVGSHKRDFCEIIKHRRDVVHQCYRVPCTNLVLMDNALHVRFLKYLGAEFINPVTINGREFRQFVIQPRSDNV</sequence>
<dbReference type="Pfam" id="PF11090">
    <property type="entry name" value="Phage_T7_Gp13"/>
    <property type="match status" value="1"/>
</dbReference>